<dbReference type="InterPro" id="IPR014752">
    <property type="entry name" value="Arrestin-like_C"/>
</dbReference>
<dbReference type="STRING" id="650164.K5WMN4"/>
<dbReference type="Proteomes" id="UP000008370">
    <property type="component" value="Unassembled WGS sequence"/>
</dbReference>
<dbReference type="KEGG" id="pco:PHACADRAFT_150064"/>
<organism evidence="1 2">
    <name type="scientific">Phanerochaete carnosa (strain HHB-10118-sp)</name>
    <name type="common">White-rot fungus</name>
    <name type="synonym">Peniophora carnosa</name>
    <dbReference type="NCBI Taxonomy" id="650164"/>
    <lineage>
        <taxon>Eukaryota</taxon>
        <taxon>Fungi</taxon>
        <taxon>Dikarya</taxon>
        <taxon>Basidiomycota</taxon>
        <taxon>Agaricomycotina</taxon>
        <taxon>Agaricomycetes</taxon>
        <taxon>Polyporales</taxon>
        <taxon>Phanerochaetaceae</taxon>
        <taxon>Phanerochaete</taxon>
    </lineage>
</organism>
<proteinExistence type="predicted"/>
<dbReference type="InterPro" id="IPR014756">
    <property type="entry name" value="Ig_E-set"/>
</dbReference>
<protein>
    <recommendedName>
        <fullName evidence="3">Arrestin-like N-terminal domain-containing protein</fullName>
    </recommendedName>
</protein>
<dbReference type="OrthoDB" id="2742096at2759"/>
<reference evidence="1 2" key="1">
    <citation type="journal article" date="2012" name="BMC Genomics">
        <title>Comparative genomics of the white-rot fungi, Phanerochaete carnosa and P. chrysosporium, to elucidate the genetic basis of the distinct wood types they colonize.</title>
        <authorList>
            <person name="Suzuki H."/>
            <person name="MacDonald J."/>
            <person name="Syed K."/>
            <person name="Salamov A."/>
            <person name="Hori C."/>
            <person name="Aerts A."/>
            <person name="Henrissat B."/>
            <person name="Wiebenga A."/>
            <person name="vanKuyk P.A."/>
            <person name="Barry K."/>
            <person name="Lindquist E."/>
            <person name="LaButti K."/>
            <person name="Lapidus A."/>
            <person name="Lucas S."/>
            <person name="Coutinho P."/>
            <person name="Gong Y."/>
            <person name="Samejima M."/>
            <person name="Mahadevan R."/>
            <person name="Abou-Zaid M."/>
            <person name="de Vries R.P."/>
            <person name="Igarashi K."/>
            <person name="Yadav J.S."/>
            <person name="Grigoriev I.V."/>
            <person name="Master E.R."/>
        </authorList>
    </citation>
    <scope>NUCLEOTIDE SEQUENCE [LARGE SCALE GENOMIC DNA]</scope>
    <source>
        <strain evidence="1 2">HHB-10118-sp</strain>
    </source>
</reference>
<sequence length="336" mass="38327">MGKDALDAVNLVFNSRLHVAGEFVEGAVDLYFPKLVEDDIEEVHIKLRGAIMTLVHNHFWTSDTNYYQHVDICRANISLWKKGSTVYPQPNTHVLRLPFRFTLPVNLPPSCFYSGLHWSGTVGYFLEAVGERHGLHFNHRVQQSFPVLPVDNRGVRLRSALSAGWNGGWKTYEARDKIRRGIWGDYSQVHATLIFPDTNALPILTPIPVTLSIVTVTKTMKFDDHKEKDEIFPEPPQDSKKYELNMVYVNYVKARGYTEGGGEHMQAARKVWIPSNDSHDEKKHKGQWRQEVAFRSSFILDCPPSFSTEILSLEAILIDITSEIQITDVHYSIAYG</sequence>
<evidence type="ECO:0000313" key="2">
    <source>
        <dbReference type="Proteomes" id="UP000008370"/>
    </source>
</evidence>
<name>K5WMN4_PHACS</name>
<dbReference type="EMBL" id="JH930476">
    <property type="protein sequence ID" value="EKM51572.1"/>
    <property type="molecule type" value="Genomic_DNA"/>
</dbReference>
<dbReference type="Gene3D" id="2.60.40.640">
    <property type="match status" value="1"/>
</dbReference>
<keyword evidence="2" id="KW-1185">Reference proteome</keyword>
<evidence type="ECO:0008006" key="3">
    <source>
        <dbReference type="Google" id="ProtNLM"/>
    </source>
</evidence>
<gene>
    <name evidence="1" type="ORF">PHACADRAFT_150064</name>
</gene>
<evidence type="ECO:0000313" key="1">
    <source>
        <dbReference type="EMBL" id="EKM51572.1"/>
    </source>
</evidence>
<accession>K5WMN4</accession>
<dbReference type="HOGENOM" id="CLU_056201_0_0_1"/>
<dbReference type="SUPFAM" id="SSF81296">
    <property type="entry name" value="E set domains"/>
    <property type="match status" value="1"/>
</dbReference>
<dbReference type="GeneID" id="18908829"/>
<dbReference type="InParanoid" id="K5WMN4"/>
<dbReference type="AlphaFoldDB" id="K5WMN4"/>
<dbReference type="RefSeq" id="XP_007399383.1">
    <property type="nucleotide sequence ID" value="XM_007399321.1"/>
</dbReference>